<feature type="compositionally biased region" description="Low complexity" evidence="1">
    <location>
        <begin position="55"/>
        <end position="65"/>
    </location>
</feature>
<sequence length="343" mass="37173">MTSSSPATASPQKKRLAPSDTRRVSSSLTVESIRNAAVALGQSQKMESLTTSSQAALALPTPAKTPAHKHSVQSETNVNAIARNLFSKQQSPKKSRTKQYKLDSFEVVAEAEAESFQIYTDSHDRVPEPDAAGDNPFYGEAGIAASARPVRRSSRNKKNVVNGGVSELDEVIKRDDGLLYVFRGKKIFRKFTDGGEASSRPQVKPRLLFPSAKNNENDLAHTDEEAETDIEEPVQQEVDDAEDDVKDDTKDEVETPADAVEEKVDTPKAPKFAPASPPATSRATRSKKLIADEPTPVKAKRGGKRSPFDGWKRTKTASQSSVQGQKRAGEALSGASASKRTRV</sequence>
<dbReference type="AlphaFoldDB" id="A0A423WIU6"/>
<evidence type="ECO:0000313" key="2">
    <source>
        <dbReference type="EMBL" id="ROW03310.1"/>
    </source>
</evidence>
<dbReference type="Proteomes" id="UP000284375">
    <property type="component" value="Unassembled WGS sequence"/>
</dbReference>
<feature type="compositionally biased region" description="Acidic residues" evidence="1">
    <location>
        <begin position="224"/>
        <end position="246"/>
    </location>
</feature>
<dbReference type="OrthoDB" id="5398515at2759"/>
<reference evidence="2 3" key="1">
    <citation type="submission" date="2015-09" db="EMBL/GenBank/DDBJ databases">
        <title>Host preference determinants of Valsa canker pathogens revealed by comparative genomics.</title>
        <authorList>
            <person name="Yin Z."/>
            <person name="Huang L."/>
        </authorList>
    </citation>
    <scope>NUCLEOTIDE SEQUENCE [LARGE SCALE GENOMIC DNA]</scope>
    <source>
        <strain evidence="2 3">YSFL</strain>
    </source>
</reference>
<feature type="compositionally biased region" description="Polar residues" evidence="1">
    <location>
        <begin position="42"/>
        <end position="54"/>
    </location>
</feature>
<feature type="compositionally biased region" description="Low complexity" evidence="1">
    <location>
        <begin position="269"/>
        <end position="283"/>
    </location>
</feature>
<organism evidence="2 3">
    <name type="scientific">Cytospora chrysosperma</name>
    <name type="common">Cytospora canker fungus</name>
    <name type="synonym">Sphaeria chrysosperma</name>
    <dbReference type="NCBI Taxonomy" id="252740"/>
    <lineage>
        <taxon>Eukaryota</taxon>
        <taxon>Fungi</taxon>
        <taxon>Dikarya</taxon>
        <taxon>Ascomycota</taxon>
        <taxon>Pezizomycotina</taxon>
        <taxon>Sordariomycetes</taxon>
        <taxon>Sordariomycetidae</taxon>
        <taxon>Diaporthales</taxon>
        <taxon>Cytosporaceae</taxon>
        <taxon>Cytospora</taxon>
    </lineage>
</organism>
<evidence type="ECO:0000313" key="3">
    <source>
        <dbReference type="Proteomes" id="UP000284375"/>
    </source>
</evidence>
<keyword evidence="3" id="KW-1185">Reference proteome</keyword>
<comment type="caution">
    <text evidence="2">The sequence shown here is derived from an EMBL/GenBank/DDBJ whole genome shotgun (WGS) entry which is preliminary data.</text>
</comment>
<feature type="region of interest" description="Disordered" evidence="1">
    <location>
        <begin position="192"/>
        <end position="343"/>
    </location>
</feature>
<evidence type="ECO:0000256" key="1">
    <source>
        <dbReference type="SAM" id="MobiDB-lite"/>
    </source>
</evidence>
<protein>
    <submittedName>
        <fullName evidence="2">Uncharacterized protein</fullName>
    </submittedName>
</protein>
<name>A0A423WIU6_CYTCH</name>
<dbReference type="EMBL" id="LJZO01000003">
    <property type="protein sequence ID" value="ROW03310.1"/>
    <property type="molecule type" value="Genomic_DNA"/>
</dbReference>
<accession>A0A423WIU6</accession>
<proteinExistence type="predicted"/>
<gene>
    <name evidence="2" type="ORF">VSDG_01350</name>
</gene>
<feature type="compositionally biased region" description="Polar residues" evidence="1">
    <location>
        <begin position="1"/>
        <end position="11"/>
    </location>
</feature>
<feature type="region of interest" description="Disordered" evidence="1">
    <location>
        <begin position="42"/>
        <end position="74"/>
    </location>
</feature>
<feature type="region of interest" description="Disordered" evidence="1">
    <location>
        <begin position="1"/>
        <end position="28"/>
    </location>
</feature>